<dbReference type="Gene3D" id="3.40.50.10610">
    <property type="entry name" value="ABC-type transport auxiliary lipoprotein component"/>
    <property type="match status" value="1"/>
</dbReference>
<dbReference type="Proteomes" id="UP000004105">
    <property type="component" value="Unassembled WGS sequence"/>
</dbReference>
<dbReference type="AlphaFoldDB" id="F2BDS4"/>
<sequence length="176" mass="18861">MNKALLSAAAVCVLAACASPPAAYFTLPDSRFQMPEHTQGKSETAVRVVLAEPLNRGGLAYQPDALQLNHARSHLWAQPLDQAAAARFANEFNRAGDARRYFVPAHQSSAAQSLTVYLEAFQGTYKGSTVVEGYVRSDAGSRRFRAETPQRGDGYEAMLQSLSQGVSAAAAQVSGR</sequence>
<reference evidence="3 4" key="1">
    <citation type="submission" date="2011-02" db="EMBL/GenBank/DDBJ databases">
        <authorList>
            <person name="Muzny D."/>
            <person name="Qin X."/>
            <person name="Deng J."/>
            <person name="Jiang H."/>
            <person name="Liu Y."/>
            <person name="Qu J."/>
            <person name="Song X.-Z."/>
            <person name="Zhang L."/>
            <person name="Thornton R."/>
            <person name="Coyle M."/>
            <person name="Francisco L."/>
            <person name="Jackson L."/>
            <person name="Javaid M."/>
            <person name="Korchina V."/>
            <person name="Kovar C."/>
            <person name="Mata R."/>
            <person name="Mathew T."/>
            <person name="Ngo R."/>
            <person name="Nguyen L."/>
            <person name="Nguyen N."/>
            <person name="Okwuonu G."/>
            <person name="Ongeri F."/>
            <person name="Pham C."/>
            <person name="Simmons D."/>
            <person name="Wilczek-Boney K."/>
            <person name="Hale W."/>
            <person name="Jakkamsetti A."/>
            <person name="Pham P."/>
            <person name="Ruth R."/>
            <person name="San Lucas F."/>
            <person name="Warren J."/>
            <person name="Zhang J."/>
            <person name="Zhao Z."/>
            <person name="Zhou C."/>
            <person name="Zhu D."/>
            <person name="Lee S."/>
            <person name="Bess C."/>
            <person name="Blankenburg K."/>
            <person name="Forbes L."/>
            <person name="Fu Q."/>
            <person name="Gubbala S."/>
            <person name="Hirani K."/>
            <person name="Jayaseelan J.C."/>
            <person name="Lara F."/>
            <person name="Munidasa M."/>
            <person name="Palculict T."/>
            <person name="Patil S."/>
            <person name="Pu L.-L."/>
            <person name="Saada N."/>
            <person name="Tang L."/>
            <person name="Weissenberger G."/>
            <person name="Zhu Y."/>
            <person name="Hemphill L."/>
            <person name="Shang Y."/>
            <person name="Youmans B."/>
            <person name="Ayvaz T."/>
            <person name="Ross M."/>
            <person name="Santibanez J."/>
            <person name="Aqrawi P."/>
            <person name="Gross S."/>
            <person name="Joshi V."/>
            <person name="Fowler G."/>
            <person name="Nazareth L."/>
            <person name="Reid J."/>
            <person name="Worley K."/>
            <person name="Petrosino J."/>
            <person name="Highlander S."/>
            <person name="Gibbs R."/>
        </authorList>
    </citation>
    <scope>NUCLEOTIDE SEQUENCE [LARGE SCALE GENOMIC DNA]</scope>
    <source>
        <strain evidence="3 4">ATCC BAA-1200</strain>
    </source>
</reference>
<dbReference type="InterPro" id="IPR005586">
    <property type="entry name" value="ABC_trans_aux"/>
</dbReference>
<feature type="signal peptide" evidence="1">
    <location>
        <begin position="1"/>
        <end position="23"/>
    </location>
</feature>
<keyword evidence="1" id="KW-0732">Signal</keyword>
<proteinExistence type="predicted"/>
<keyword evidence="3" id="KW-0449">Lipoprotein</keyword>
<dbReference type="SUPFAM" id="SSF159594">
    <property type="entry name" value="XCC0632-like"/>
    <property type="match status" value="1"/>
</dbReference>
<evidence type="ECO:0000313" key="4">
    <source>
        <dbReference type="Proteomes" id="UP000004105"/>
    </source>
</evidence>
<feature type="chain" id="PRO_5003279313" evidence="1">
    <location>
        <begin position="24"/>
        <end position="176"/>
    </location>
</feature>
<organism evidence="3 4">
    <name type="scientific">Neisseria bacilliformis ATCC BAA-1200</name>
    <dbReference type="NCBI Taxonomy" id="888742"/>
    <lineage>
        <taxon>Bacteria</taxon>
        <taxon>Pseudomonadati</taxon>
        <taxon>Pseudomonadota</taxon>
        <taxon>Betaproteobacteria</taxon>
        <taxon>Neisseriales</taxon>
        <taxon>Neisseriaceae</taxon>
        <taxon>Neisseria</taxon>
    </lineage>
</organism>
<dbReference type="EMBL" id="AFAY01000039">
    <property type="protein sequence ID" value="EGF10426.1"/>
    <property type="molecule type" value="Genomic_DNA"/>
</dbReference>
<comment type="caution">
    <text evidence="3">The sequence shown here is derived from an EMBL/GenBank/DDBJ whole genome shotgun (WGS) entry which is preliminary data.</text>
</comment>
<dbReference type="STRING" id="267212.GCA_001063965_01154"/>
<protein>
    <submittedName>
        <fullName evidence="3">Lipoprotein</fullName>
    </submittedName>
</protein>
<evidence type="ECO:0000313" key="3">
    <source>
        <dbReference type="EMBL" id="EGF10426.1"/>
    </source>
</evidence>
<feature type="domain" description="ABC-type transport auxiliary lipoprotein component" evidence="2">
    <location>
        <begin position="47"/>
        <end position="173"/>
    </location>
</feature>
<dbReference type="RefSeq" id="WP_007342886.1">
    <property type="nucleotide sequence ID" value="NZ_GL878494.1"/>
</dbReference>
<dbReference type="Pfam" id="PF03886">
    <property type="entry name" value="ABC_trans_aux"/>
    <property type="match status" value="1"/>
</dbReference>
<evidence type="ECO:0000256" key="1">
    <source>
        <dbReference type="SAM" id="SignalP"/>
    </source>
</evidence>
<evidence type="ECO:0000259" key="2">
    <source>
        <dbReference type="Pfam" id="PF03886"/>
    </source>
</evidence>
<dbReference type="HOGENOM" id="CLU_096001_3_2_4"/>
<name>F2BDS4_9NEIS</name>
<gene>
    <name evidence="3" type="ORF">HMPREF9123_1880</name>
</gene>
<keyword evidence="4" id="KW-1185">Reference proteome</keyword>
<dbReference type="PROSITE" id="PS51257">
    <property type="entry name" value="PROKAR_LIPOPROTEIN"/>
    <property type="match status" value="1"/>
</dbReference>
<accession>F2BDS4</accession>
<dbReference type="OrthoDB" id="8536577at2"/>